<gene>
    <name evidence="1" type="ORF">ACFPZ3_49175</name>
</gene>
<dbReference type="Proteomes" id="UP001596058">
    <property type="component" value="Unassembled WGS sequence"/>
</dbReference>
<proteinExistence type="predicted"/>
<evidence type="ECO:0000313" key="1">
    <source>
        <dbReference type="EMBL" id="MFC5831873.1"/>
    </source>
</evidence>
<sequence length="405" mass="44519">MNAVPAWATRLRAARTAQQWSQRQLARKLIEASDEALPDPESIIRVIRGHEHGRHRPDDRYTELYCRVYGLSAAILFDSADETPGLGDEIDAMELSRRAAASDVGNETLDRLDTAVDDLASAYPKVPPAQLLERVRRHLEYVTRLLDGRKTLAEHRRLLIAGGWLSLLGATCHIDLRQYAFAEARLRTAAQLGRQAEYAELTAWCVETEAWRVLIEGDYRRAVTLSQGAQDLAPRASSVFIQATAQEGRAWARLGDGPATRSALGRVHRLVSPLPAPDRPEHHYQYDPAKSDTYTATTLSWIGDPAAESYARQVLARLESPGEGPPRPRRAALARLDLALALLAVGQPEEAVHVTMTAMASGEIVPSSYWRAAEIAVGVEARGLPEAGELREAYQALCTGVSMPT</sequence>
<dbReference type="InterPro" id="IPR001387">
    <property type="entry name" value="Cro/C1-type_HTH"/>
</dbReference>
<dbReference type="Gene3D" id="1.25.40.10">
    <property type="entry name" value="Tetratricopeptide repeat domain"/>
    <property type="match status" value="1"/>
</dbReference>
<reference evidence="2" key="1">
    <citation type="journal article" date="2019" name="Int. J. Syst. Evol. Microbiol.">
        <title>The Global Catalogue of Microorganisms (GCM) 10K type strain sequencing project: providing services to taxonomists for standard genome sequencing and annotation.</title>
        <authorList>
            <consortium name="The Broad Institute Genomics Platform"/>
            <consortium name="The Broad Institute Genome Sequencing Center for Infectious Disease"/>
            <person name="Wu L."/>
            <person name="Ma J."/>
        </authorList>
    </citation>
    <scope>NUCLEOTIDE SEQUENCE [LARGE SCALE GENOMIC DNA]</scope>
    <source>
        <strain evidence="2">CCUG 53903</strain>
    </source>
</reference>
<dbReference type="CDD" id="cd00093">
    <property type="entry name" value="HTH_XRE"/>
    <property type="match status" value="1"/>
</dbReference>
<accession>A0ABW1D593</accession>
<keyword evidence="2" id="KW-1185">Reference proteome</keyword>
<organism evidence="1 2">
    <name type="scientific">Nonomuraea insulae</name>
    <dbReference type="NCBI Taxonomy" id="1616787"/>
    <lineage>
        <taxon>Bacteria</taxon>
        <taxon>Bacillati</taxon>
        <taxon>Actinomycetota</taxon>
        <taxon>Actinomycetes</taxon>
        <taxon>Streptosporangiales</taxon>
        <taxon>Streptosporangiaceae</taxon>
        <taxon>Nonomuraea</taxon>
    </lineage>
</organism>
<evidence type="ECO:0000313" key="2">
    <source>
        <dbReference type="Proteomes" id="UP001596058"/>
    </source>
</evidence>
<dbReference type="InterPro" id="IPR011990">
    <property type="entry name" value="TPR-like_helical_dom_sf"/>
</dbReference>
<name>A0ABW1D593_9ACTN</name>
<dbReference type="RefSeq" id="WP_379521333.1">
    <property type="nucleotide sequence ID" value="NZ_JBHSPA010000071.1"/>
</dbReference>
<dbReference type="EMBL" id="JBHSPA010000071">
    <property type="protein sequence ID" value="MFC5831873.1"/>
    <property type="molecule type" value="Genomic_DNA"/>
</dbReference>
<protein>
    <submittedName>
        <fullName evidence="1">Helix-turn-helix domain-containing protein</fullName>
    </submittedName>
</protein>
<comment type="caution">
    <text evidence="1">The sequence shown here is derived from an EMBL/GenBank/DDBJ whole genome shotgun (WGS) entry which is preliminary data.</text>
</comment>